<comment type="caution">
    <text evidence="1">The sequence shown here is derived from an EMBL/GenBank/DDBJ whole genome shotgun (WGS) entry which is preliminary data.</text>
</comment>
<sequence>DNENLGQRTRPDSYVEQQRFRTYLRKKQFFSLKINNMLTNLDGDVNLSEEIKSF</sequence>
<reference evidence="1" key="1">
    <citation type="submission" date="2021-06" db="EMBL/GenBank/DDBJ databases">
        <authorList>
            <person name="Kallberg Y."/>
            <person name="Tangrot J."/>
            <person name="Rosling A."/>
        </authorList>
    </citation>
    <scope>NUCLEOTIDE SEQUENCE</scope>
    <source>
        <strain evidence="1">IN212</strain>
    </source>
</reference>
<evidence type="ECO:0000313" key="1">
    <source>
        <dbReference type="EMBL" id="CAG8790096.1"/>
    </source>
</evidence>
<organism evidence="1 2">
    <name type="scientific">Racocetra fulgida</name>
    <dbReference type="NCBI Taxonomy" id="60492"/>
    <lineage>
        <taxon>Eukaryota</taxon>
        <taxon>Fungi</taxon>
        <taxon>Fungi incertae sedis</taxon>
        <taxon>Mucoromycota</taxon>
        <taxon>Glomeromycotina</taxon>
        <taxon>Glomeromycetes</taxon>
        <taxon>Diversisporales</taxon>
        <taxon>Gigasporaceae</taxon>
        <taxon>Racocetra</taxon>
    </lineage>
</organism>
<keyword evidence="2" id="KW-1185">Reference proteome</keyword>
<proteinExistence type="predicted"/>
<name>A0A9N9JSL2_9GLOM</name>
<protein>
    <submittedName>
        <fullName evidence="1">2633_t:CDS:1</fullName>
    </submittedName>
</protein>
<accession>A0A9N9JSL2</accession>
<feature type="non-terminal residue" evidence="1">
    <location>
        <position position="1"/>
    </location>
</feature>
<evidence type="ECO:0000313" key="2">
    <source>
        <dbReference type="Proteomes" id="UP000789396"/>
    </source>
</evidence>
<dbReference type="EMBL" id="CAJVPZ010060339">
    <property type="protein sequence ID" value="CAG8790096.1"/>
    <property type="molecule type" value="Genomic_DNA"/>
</dbReference>
<dbReference type="AlphaFoldDB" id="A0A9N9JSL2"/>
<feature type="non-terminal residue" evidence="1">
    <location>
        <position position="54"/>
    </location>
</feature>
<gene>
    <name evidence="1" type="ORF">RFULGI_LOCUS16658</name>
</gene>
<dbReference type="Proteomes" id="UP000789396">
    <property type="component" value="Unassembled WGS sequence"/>
</dbReference>
<dbReference type="OrthoDB" id="2416819at2759"/>